<evidence type="ECO:0000313" key="1">
    <source>
        <dbReference type="EMBL" id="EEY57319.1"/>
    </source>
</evidence>
<dbReference type="VEuPathDB" id="FungiDB:PITG_11162"/>
<organism evidence="1 2">
    <name type="scientific">Phytophthora infestans (strain T30-4)</name>
    <name type="common">Potato late blight agent</name>
    <dbReference type="NCBI Taxonomy" id="403677"/>
    <lineage>
        <taxon>Eukaryota</taxon>
        <taxon>Sar</taxon>
        <taxon>Stramenopiles</taxon>
        <taxon>Oomycota</taxon>
        <taxon>Peronosporomycetes</taxon>
        <taxon>Peronosporales</taxon>
        <taxon>Peronosporaceae</taxon>
        <taxon>Phytophthora</taxon>
    </lineage>
</organism>
<dbReference type="InParanoid" id="D0NGB8"/>
<sequence>MWQNLTFKPLERQLTETELDNDENGHCRRVFEDEIYRENLVNDAVSALRSGNRNICLMALRSLYIDVKQAITASSDGLASDLLLSSWSLRPTVCRETSGCISVNLGPAI</sequence>
<dbReference type="GeneID" id="9476323"/>
<dbReference type="HOGENOM" id="CLU_2189095_0_0_1"/>
<dbReference type="RefSeq" id="XP_002901929.1">
    <property type="nucleotide sequence ID" value="XM_002901883.1"/>
</dbReference>
<evidence type="ECO:0000313" key="2">
    <source>
        <dbReference type="Proteomes" id="UP000006643"/>
    </source>
</evidence>
<dbReference type="Proteomes" id="UP000006643">
    <property type="component" value="Unassembled WGS sequence"/>
</dbReference>
<dbReference type="KEGG" id="pif:PITG_11162"/>
<reference evidence="2" key="1">
    <citation type="journal article" date="2009" name="Nature">
        <title>Genome sequence and analysis of the Irish potato famine pathogen Phytophthora infestans.</title>
        <authorList>
            <consortium name="The Broad Institute Genome Sequencing Platform"/>
            <person name="Haas B.J."/>
            <person name="Kamoun S."/>
            <person name="Zody M.C."/>
            <person name="Jiang R.H."/>
            <person name="Handsaker R.E."/>
            <person name="Cano L.M."/>
            <person name="Grabherr M."/>
            <person name="Kodira C.D."/>
            <person name="Raffaele S."/>
            <person name="Torto-Alalibo T."/>
            <person name="Bozkurt T.O."/>
            <person name="Ah-Fong A.M."/>
            <person name="Alvarado L."/>
            <person name="Anderson V.L."/>
            <person name="Armstrong M.R."/>
            <person name="Avrova A."/>
            <person name="Baxter L."/>
            <person name="Beynon J."/>
            <person name="Boevink P.C."/>
            <person name="Bollmann S.R."/>
            <person name="Bos J.I."/>
            <person name="Bulone V."/>
            <person name="Cai G."/>
            <person name="Cakir C."/>
            <person name="Carrington J.C."/>
            <person name="Chawner M."/>
            <person name="Conti L."/>
            <person name="Costanzo S."/>
            <person name="Ewan R."/>
            <person name="Fahlgren N."/>
            <person name="Fischbach M.A."/>
            <person name="Fugelstad J."/>
            <person name="Gilroy E.M."/>
            <person name="Gnerre S."/>
            <person name="Green P.J."/>
            <person name="Grenville-Briggs L.J."/>
            <person name="Griffith J."/>
            <person name="Grunwald N.J."/>
            <person name="Horn K."/>
            <person name="Horner N.R."/>
            <person name="Hu C.H."/>
            <person name="Huitema E."/>
            <person name="Jeong D.H."/>
            <person name="Jones A.M."/>
            <person name="Jones J.D."/>
            <person name="Jones R.W."/>
            <person name="Karlsson E.K."/>
            <person name="Kunjeti S.G."/>
            <person name="Lamour K."/>
            <person name="Liu Z."/>
            <person name="Ma L."/>
            <person name="Maclean D."/>
            <person name="Chibucos M.C."/>
            <person name="McDonald H."/>
            <person name="McWalters J."/>
            <person name="Meijer H.J."/>
            <person name="Morgan W."/>
            <person name="Morris P.F."/>
            <person name="Munro C.A."/>
            <person name="O'Neill K."/>
            <person name="Ospina-Giraldo M."/>
            <person name="Pinzon A."/>
            <person name="Pritchard L."/>
            <person name="Ramsahoye B."/>
            <person name="Ren Q."/>
            <person name="Restrepo S."/>
            <person name="Roy S."/>
            <person name="Sadanandom A."/>
            <person name="Savidor A."/>
            <person name="Schornack S."/>
            <person name="Schwartz D.C."/>
            <person name="Schumann U.D."/>
            <person name="Schwessinger B."/>
            <person name="Seyer L."/>
            <person name="Sharpe T."/>
            <person name="Silvar C."/>
            <person name="Song J."/>
            <person name="Studholme D.J."/>
            <person name="Sykes S."/>
            <person name="Thines M."/>
            <person name="van de Vondervoort P.J."/>
            <person name="Phuntumart V."/>
            <person name="Wawra S."/>
            <person name="Weide R."/>
            <person name="Win J."/>
            <person name="Young C."/>
            <person name="Zhou S."/>
            <person name="Fry W."/>
            <person name="Meyers B.C."/>
            <person name="van West P."/>
            <person name="Ristaino J."/>
            <person name="Govers F."/>
            <person name="Birch P.R."/>
            <person name="Whisson S.C."/>
            <person name="Judelson H.S."/>
            <person name="Nusbaum C."/>
        </authorList>
    </citation>
    <scope>NUCLEOTIDE SEQUENCE [LARGE SCALE GENOMIC DNA]</scope>
    <source>
        <strain evidence="2">T30-4</strain>
    </source>
</reference>
<proteinExistence type="predicted"/>
<protein>
    <submittedName>
        <fullName evidence="1">Uncharacterized protein</fullName>
    </submittedName>
</protein>
<keyword evidence="2" id="KW-1185">Reference proteome</keyword>
<gene>
    <name evidence="1" type="ORF">PITG_11162</name>
</gene>
<accession>D0NGB8</accession>
<dbReference type="OMA" id="RNICLMA"/>
<name>D0NGB8_PHYIT</name>
<dbReference type="OrthoDB" id="75211at2759"/>
<dbReference type="AlphaFoldDB" id="D0NGB8"/>
<dbReference type="EMBL" id="DS028136">
    <property type="protein sequence ID" value="EEY57319.1"/>
    <property type="molecule type" value="Genomic_DNA"/>
</dbReference>